<dbReference type="SMART" id="SM00028">
    <property type="entry name" value="TPR"/>
    <property type="match status" value="5"/>
</dbReference>
<evidence type="ECO:0000313" key="8">
    <source>
        <dbReference type="EMBL" id="CAF3951730.1"/>
    </source>
</evidence>
<protein>
    <recommendedName>
        <fullName evidence="4">ADP ribosyltransferase domain-containing protein</fullName>
    </recommendedName>
</protein>
<sequence>MGNEVSLLKERKILSIESNKLLLQLADVVNTTAINKESITLIWFDKNINVNEDTKETARRLREINDYVVCHKQLEECVEYIKSIQNEKIFIVTSGAGALDILPFLQNCTQIDSIFIFCMRREKYEHLPDEYRKIVSVFTDREELIKSIKENIELVEKHLETFSFYDNNQKSTKDLSKEQASFLWFQLFKDIIIQMPKTIESKQEMIKTCKEYYHGNEVELDYIEKFDSTYKPEDAITWYTKQCFVYKMINKALRTEDIEQLYIFRFYIADLSSSLSQEKEKQNFDLIHLYRGTKLSLDELDMLRNNEGKLMSMNGFLSTSQSREQALIFATKFTKRTDLLQVLFDIEVEQNQSGSIFADIAKCSCYPYEEEVLFDIGSAFEILMVTYNERRNLWTVSLRATNQGTEAAKEWISMNRNEIKATSVAIMFGTLLAEMGEYNKSLKYFENLAQNPQEENLSLIYDNIGHGYRLKRDYDKALCNYQRAYDLSLNAQPSRVQDTMRISNNIGVVYYEMKEYKTALEHFEKALPVLEEHHKKNRQTAHTLNNIGLVYSEQGDYVRALEYLTKAHRMREAMHSKHPDTAASLSNIGMVYHYKRFFETALTFYVRALEMYTELLPQGHLNIKQTEENIKLTKGQLNKSST</sequence>
<evidence type="ECO:0000256" key="2">
    <source>
        <dbReference type="ARBA" id="ARBA00022803"/>
    </source>
</evidence>
<evidence type="ECO:0000256" key="1">
    <source>
        <dbReference type="ARBA" id="ARBA00022737"/>
    </source>
</evidence>
<dbReference type="PANTHER" id="PTHR45641:SF19">
    <property type="entry name" value="NEPHROCYSTIN-3"/>
    <property type="match status" value="1"/>
</dbReference>
<evidence type="ECO:0000256" key="3">
    <source>
        <dbReference type="PROSITE-ProRule" id="PRU00339"/>
    </source>
</evidence>
<dbReference type="PROSITE" id="PS50005">
    <property type="entry name" value="TPR"/>
    <property type="match status" value="3"/>
</dbReference>
<dbReference type="InterPro" id="IPR003540">
    <property type="entry name" value="ADP-ribosyltransferase"/>
</dbReference>
<dbReference type="Proteomes" id="UP000663829">
    <property type="component" value="Unassembled WGS sequence"/>
</dbReference>
<evidence type="ECO:0000313" key="6">
    <source>
        <dbReference type="EMBL" id="CAF1187468.1"/>
    </source>
</evidence>
<keyword evidence="2 3" id="KW-0802">TPR repeat</keyword>
<accession>A0A814VD97</accession>
<dbReference type="Pfam" id="PF13424">
    <property type="entry name" value="TPR_12"/>
    <property type="match status" value="1"/>
</dbReference>
<keyword evidence="9" id="KW-1185">Reference proteome</keyword>
<name>A0A814VD97_9BILA</name>
<dbReference type="PROSITE" id="PS51996">
    <property type="entry name" value="TR_MART"/>
    <property type="match status" value="1"/>
</dbReference>
<dbReference type="Pfam" id="PF13374">
    <property type="entry name" value="TPR_10"/>
    <property type="match status" value="1"/>
</dbReference>
<dbReference type="SUPFAM" id="SSF56399">
    <property type="entry name" value="ADP-ribosylation"/>
    <property type="match status" value="1"/>
</dbReference>
<dbReference type="GO" id="GO:0005576">
    <property type="term" value="C:extracellular region"/>
    <property type="evidence" value="ECO:0007669"/>
    <property type="project" value="InterPro"/>
</dbReference>
<reference evidence="6" key="1">
    <citation type="submission" date="2021-02" db="EMBL/GenBank/DDBJ databases">
        <authorList>
            <person name="Nowell W R."/>
        </authorList>
    </citation>
    <scope>NUCLEOTIDE SEQUENCE</scope>
</reference>
<dbReference type="EMBL" id="CAJNOQ010008072">
    <property type="protein sequence ID" value="CAF1187468.1"/>
    <property type="molecule type" value="Genomic_DNA"/>
</dbReference>
<dbReference type="InterPro" id="IPR019734">
    <property type="entry name" value="TPR_rpt"/>
</dbReference>
<dbReference type="PANTHER" id="PTHR45641">
    <property type="entry name" value="TETRATRICOPEPTIDE REPEAT PROTEIN (AFU_ORTHOLOGUE AFUA_6G03870)"/>
    <property type="match status" value="1"/>
</dbReference>
<dbReference type="Gene3D" id="1.25.40.10">
    <property type="entry name" value="Tetratricopeptide repeat domain"/>
    <property type="match status" value="2"/>
</dbReference>
<organism evidence="6 9">
    <name type="scientific">Didymodactylos carnosus</name>
    <dbReference type="NCBI Taxonomy" id="1234261"/>
    <lineage>
        <taxon>Eukaryota</taxon>
        <taxon>Metazoa</taxon>
        <taxon>Spiralia</taxon>
        <taxon>Gnathifera</taxon>
        <taxon>Rotifera</taxon>
        <taxon>Eurotatoria</taxon>
        <taxon>Bdelloidea</taxon>
        <taxon>Philodinida</taxon>
        <taxon>Philodinidae</taxon>
        <taxon>Didymodactylos</taxon>
    </lineage>
</organism>
<evidence type="ECO:0000313" key="5">
    <source>
        <dbReference type="EMBL" id="CAF1015675.1"/>
    </source>
</evidence>
<dbReference type="AlphaFoldDB" id="A0A814VD97"/>
<keyword evidence="1" id="KW-0677">Repeat</keyword>
<feature type="repeat" description="TPR" evidence="3">
    <location>
        <begin position="541"/>
        <end position="574"/>
    </location>
</feature>
<comment type="caution">
    <text evidence="6">The sequence shown here is derived from an EMBL/GenBank/DDBJ whole genome shotgun (WGS) entry which is preliminary data.</text>
</comment>
<dbReference type="Gene3D" id="3.90.176.10">
    <property type="entry name" value="Toxin ADP-ribosyltransferase, Chain A, domain 1"/>
    <property type="match status" value="1"/>
</dbReference>
<dbReference type="SUPFAM" id="SSF48452">
    <property type="entry name" value="TPR-like"/>
    <property type="match status" value="1"/>
</dbReference>
<feature type="repeat" description="TPR" evidence="3">
    <location>
        <begin position="458"/>
        <end position="491"/>
    </location>
</feature>
<evidence type="ECO:0000313" key="9">
    <source>
        <dbReference type="Proteomes" id="UP000663829"/>
    </source>
</evidence>
<dbReference type="Pfam" id="PF03496">
    <property type="entry name" value="ADPrib_exo_Tox"/>
    <property type="match status" value="1"/>
</dbReference>
<dbReference type="EMBL" id="CAJNOK010006829">
    <property type="protein sequence ID" value="CAF1015675.1"/>
    <property type="molecule type" value="Genomic_DNA"/>
</dbReference>
<dbReference type="Proteomes" id="UP000681722">
    <property type="component" value="Unassembled WGS sequence"/>
</dbReference>
<feature type="repeat" description="TPR" evidence="3">
    <location>
        <begin position="500"/>
        <end position="533"/>
    </location>
</feature>
<dbReference type="EMBL" id="CAJOBA010006838">
    <property type="protein sequence ID" value="CAF3784743.1"/>
    <property type="molecule type" value="Genomic_DNA"/>
</dbReference>
<dbReference type="OrthoDB" id="5986190at2759"/>
<dbReference type="EMBL" id="CAJOBC010008073">
    <property type="protein sequence ID" value="CAF3951730.1"/>
    <property type="molecule type" value="Genomic_DNA"/>
</dbReference>
<evidence type="ECO:0000259" key="4">
    <source>
        <dbReference type="Pfam" id="PF03496"/>
    </source>
</evidence>
<dbReference type="Proteomes" id="UP000682733">
    <property type="component" value="Unassembled WGS sequence"/>
</dbReference>
<proteinExistence type="predicted"/>
<dbReference type="InterPro" id="IPR011990">
    <property type="entry name" value="TPR-like_helical_dom_sf"/>
</dbReference>
<feature type="domain" description="ADP ribosyltransferase" evidence="4">
    <location>
        <begin position="229"/>
        <end position="390"/>
    </location>
</feature>
<evidence type="ECO:0000313" key="7">
    <source>
        <dbReference type="EMBL" id="CAF3784743.1"/>
    </source>
</evidence>
<gene>
    <name evidence="6" type="ORF">GPM918_LOCUS23025</name>
    <name evidence="5" type="ORF">OVA965_LOCUS15269</name>
    <name evidence="8" type="ORF">SRO942_LOCUS23024</name>
    <name evidence="7" type="ORF">TMI583_LOCUS15275</name>
</gene>
<dbReference type="Proteomes" id="UP000677228">
    <property type="component" value="Unassembled WGS sequence"/>
</dbReference>